<keyword evidence="2" id="KW-1185">Reference proteome</keyword>
<protein>
    <submittedName>
        <fullName evidence="1">Uncharacterized protein</fullName>
    </submittedName>
</protein>
<evidence type="ECO:0000313" key="1">
    <source>
        <dbReference type="EMBL" id="QQP51452.1"/>
    </source>
</evidence>
<accession>A0A7T8HJW9</accession>
<evidence type="ECO:0000313" key="2">
    <source>
        <dbReference type="Proteomes" id="UP000595437"/>
    </source>
</evidence>
<gene>
    <name evidence="1" type="ORF">FKW44_012825</name>
</gene>
<sequence length="49" mass="5813">MVNTYNELRLVKWIGQFGEIVDHYPKKNPTDKKAEEKYEPLYKNSGNLI</sequence>
<dbReference type="Proteomes" id="UP000595437">
    <property type="component" value="Chromosome 8"/>
</dbReference>
<organism evidence="1 2">
    <name type="scientific">Caligus rogercresseyi</name>
    <name type="common">Sea louse</name>
    <dbReference type="NCBI Taxonomy" id="217165"/>
    <lineage>
        <taxon>Eukaryota</taxon>
        <taxon>Metazoa</taxon>
        <taxon>Ecdysozoa</taxon>
        <taxon>Arthropoda</taxon>
        <taxon>Crustacea</taxon>
        <taxon>Multicrustacea</taxon>
        <taxon>Hexanauplia</taxon>
        <taxon>Copepoda</taxon>
        <taxon>Siphonostomatoida</taxon>
        <taxon>Caligidae</taxon>
        <taxon>Caligus</taxon>
    </lineage>
</organism>
<dbReference type="AlphaFoldDB" id="A0A7T8HJW9"/>
<name>A0A7T8HJW9_CALRO</name>
<proteinExistence type="predicted"/>
<dbReference type="EMBL" id="CP045897">
    <property type="protein sequence ID" value="QQP51452.1"/>
    <property type="molecule type" value="Genomic_DNA"/>
</dbReference>
<reference evidence="2" key="1">
    <citation type="submission" date="2021-01" db="EMBL/GenBank/DDBJ databases">
        <title>Caligus Genome Assembly.</title>
        <authorList>
            <person name="Gallardo-Escarate C."/>
        </authorList>
    </citation>
    <scope>NUCLEOTIDE SEQUENCE [LARGE SCALE GENOMIC DNA]</scope>
</reference>